<accession>A0AAV7C191</accession>
<dbReference type="PANTHER" id="PTHR24198">
    <property type="entry name" value="ANKYRIN REPEAT AND PROTEIN KINASE DOMAIN-CONTAINING PROTEIN"/>
    <property type="match status" value="1"/>
</dbReference>
<reference evidence="4" key="1">
    <citation type="thesis" date="2020" institute="ProQuest LLC" country="789 East Eisenhower Parkway, Ann Arbor, MI, USA">
        <title>Comparative Genomics and Chromosome Evolution.</title>
        <authorList>
            <person name="Mudd A.B."/>
        </authorList>
    </citation>
    <scope>NUCLEOTIDE SEQUENCE</scope>
    <source>
        <strain evidence="4">237g6f4</strain>
        <tissue evidence="4">Blood</tissue>
    </source>
</reference>
<dbReference type="Pfam" id="PF12796">
    <property type="entry name" value="Ank_2"/>
    <property type="match status" value="3"/>
</dbReference>
<feature type="repeat" description="ANK" evidence="3">
    <location>
        <begin position="456"/>
        <end position="488"/>
    </location>
</feature>
<protein>
    <submittedName>
        <fullName evidence="4">Uncharacterized protein</fullName>
    </submittedName>
</protein>
<feature type="repeat" description="ANK" evidence="3">
    <location>
        <begin position="422"/>
        <end position="455"/>
    </location>
</feature>
<proteinExistence type="predicted"/>
<dbReference type="PRINTS" id="PR01415">
    <property type="entry name" value="ANKYRIN"/>
</dbReference>
<feature type="repeat" description="ANK" evidence="3">
    <location>
        <begin position="214"/>
        <end position="246"/>
    </location>
</feature>
<dbReference type="Pfam" id="PF00023">
    <property type="entry name" value="Ank"/>
    <property type="match status" value="1"/>
</dbReference>
<sequence>MHLLILESTDVNPENYPDYELFLEARSHNKVLKANSLFLYQVFPGNTTQWLRILHQAINENDYSGTENLLSLFKENCFHLVDSNEKSSGNVALHLACQNGYFDIALLLLENGASVNKRDGNNQKPIHYAMRGQYRDVCQLLIEWGSRILDQSNGQIYYSTSKYTLKEFCKEYSERWQAAVSRVLKGDTEPVKEIVEDHESGKHAMASLRSRCIDGSTLLHVAAYFGEDTCVERLLKLSVDTDVLDYKGATPLQRCKDAKTMQILLKYGADVNWKDNDGNTALHMMCYGEPGESMMDCIQLLLTHKASIRKSNKKGLLPIHCAAMQGRQDVLQLLIESDPKERELINENMTKRDTPSLPFLALMNGHLESAKWLISNMFHFTTGEDVELLFDMVCSKDRNDSKMHIVNFLIRHGLNVNNCDKNGNSPLHLAVLYIENYDIVKLLLSYKAEVNAVNKDLNTPLFTAIKSSNFHGAKLLMDYGANLDYQDREGLTAFDHIKNIDDWIASGIFSDDINELLRAKPLN</sequence>
<dbReference type="Proteomes" id="UP000824782">
    <property type="component" value="Unassembled WGS sequence"/>
</dbReference>
<dbReference type="PANTHER" id="PTHR24198:SF165">
    <property type="entry name" value="ANKYRIN REPEAT-CONTAINING PROTEIN-RELATED"/>
    <property type="match status" value="1"/>
</dbReference>
<dbReference type="SUPFAM" id="SSF48403">
    <property type="entry name" value="Ankyrin repeat"/>
    <property type="match status" value="1"/>
</dbReference>
<dbReference type="PROSITE" id="PS50088">
    <property type="entry name" value="ANK_REPEAT"/>
    <property type="match status" value="5"/>
</dbReference>
<comment type="caution">
    <text evidence="4">The sequence shown here is derived from an EMBL/GenBank/DDBJ whole genome shotgun (WGS) entry which is preliminary data.</text>
</comment>
<dbReference type="InterPro" id="IPR036770">
    <property type="entry name" value="Ankyrin_rpt-contain_sf"/>
</dbReference>
<keyword evidence="5" id="KW-1185">Reference proteome</keyword>
<dbReference type="EMBL" id="WNYA01000004">
    <property type="protein sequence ID" value="KAG8578198.1"/>
    <property type="molecule type" value="Genomic_DNA"/>
</dbReference>
<dbReference type="AlphaFoldDB" id="A0AAV7C191"/>
<evidence type="ECO:0000256" key="1">
    <source>
        <dbReference type="ARBA" id="ARBA00022737"/>
    </source>
</evidence>
<keyword evidence="2 3" id="KW-0040">ANK repeat</keyword>
<feature type="repeat" description="ANK" evidence="3">
    <location>
        <begin position="314"/>
        <end position="336"/>
    </location>
</feature>
<evidence type="ECO:0000256" key="2">
    <source>
        <dbReference type="ARBA" id="ARBA00023043"/>
    </source>
</evidence>
<dbReference type="PROSITE" id="PS50297">
    <property type="entry name" value="ANK_REP_REGION"/>
    <property type="match status" value="5"/>
</dbReference>
<feature type="repeat" description="ANK" evidence="3">
    <location>
        <begin position="88"/>
        <end position="120"/>
    </location>
</feature>
<gene>
    <name evidence="4" type="ORF">GDO81_010418</name>
</gene>
<dbReference type="InterPro" id="IPR002110">
    <property type="entry name" value="Ankyrin_rpt"/>
</dbReference>
<evidence type="ECO:0000256" key="3">
    <source>
        <dbReference type="PROSITE-ProRule" id="PRU00023"/>
    </source>
</evidence>
<dbReference type="SMART" id="SM00248">
    <property type="entry name" value="ANK"/>
    <property type="match status" value="9"/>
</dbReference>
<name>A0AAV7C191_ENGPU</name>
<evidence type="ECO:0000313" key="5">
    <source>
        <dbReference type="Proteomes" id="UP000824782"/>
    </source>
</evidence>
<dbReference type="Gene3D" id="1.25.40.20">
    <property type="entry name" value="Ankyrin repeat-containing domain"/>
    <property type="match status" value="3"/>
</dbReference>
<keyword evidence="1" id="KW-0677">Repeat</keyword>
<organism evidence="4 5">
    <name type="scientific">Engystomops pustulosus</name>
    <name type="common">Tungara frog</name>
    <name type="synonym">Physalaemus pustulosus</name>
    <dbReference type="NCBI Taxonomy" id="76066"/>
    <lineage>
        <taxon>Eukaryota</taxon>
        <taxon>Metazoa</taxon>
        <taxon>Chordata</taxon>
        <taxon>Craniata</taxon>
        <taxon>Vertebrata</taxon>
        <taxon>Euteleostomi</taxon>
        <taxon>Amphibia</taxon>
        <taxon>Batrachia</taxon>
        <taxon>Anura</taxon>
        <taxon>Neobatrachia</taxon>
        <taxon>Hyloidea</taxon>
        <taxon>Leptodactylidae</taxon>
        <taxon>Leiuperinae</taxon>
        <taxon>Engystomops</taxon>
    </lineage>
</organism>
<evidence type="ECO:0000313" key="4">
    <source>
        <dbReference type="EMBL" id="KAG8578198.1"/>
    </source>
</evidence>